<keyword evidence="5" id="KW-1185">Reference proteome</keyword>
<dbReference type="Pfam" id="PF11997">
    <property type="entry name" value="DUF3492"/>
    <property type="match status" value="1"/>
</dbReference>
<dbReference type="Proteomes" id="UP000274920">
    <property type="component" value="Unassembled WGS sequence"/>
</dbReference>
<feature type="domain" description="Glycosyl transferase family 1" evidence="2">
    <location>
        <begin position="275"/>
        <end position="445"/>
    </location>
</feature>
<dbReference type="EMBL" id="RHJS01000002">
    <property type="protein sequence ID" value="RRK30254.1"/>
    <property type="molecule type" value="Genomic_DNA"/>
</dbReference>
<accession>A0A426DC22</accession>
<evidence type="ECO:0000259" key="2">
    <source>
        <dbReference type="Pfam" id="PF00534"/>
    </source>
</evidence>
<evidence type="ECO:0000313" key="4">
    <source>
        <dbReference type="EMBL" id="RRK30254.1"/>
    </source>
</evidence>
<proteinExistence type="predicted"/>
<feature type="region of interest" description="Disordered" evidence="1">
    <location>
        <begin position="477"/>
        <end position="509"/>
    </location>
</feature>
<dbReference type="InterPro" id="IPR001296">
    <property type="entry name" value="Glyco_trans_1"/>
</dbReference>
<dbReference type="InterPro" id="IPR022622">
    <property type="entry name" value="DUF3492"/>
</dbReference>
<dbReference type="PANTHER" id="PTHR12526">
    <property type="entry name" value="GLYCOSYLTRANSFERASE"/>
    <property type="match status" value="1"/>
</dbReference>
<dbReference type="Pfam" id="PF00534">
    <property type="entry name" value="Glycos_transf_1"/>
    <property type="match status" value="1"/>
</dbReference>
<evidence type="ECO:0000256" key="1">
    <source>
        <dbReference type="SAM" id="MobiDB-lite"/>
    </source>
</evidence>
<dbReference type="NCBIfam" id="NF038011">
    <property type="entry name" value="PelF"/>
    <property type="match status" value="1"/>
</dbReference>
<dbReference type="GO" id="GO:0016757">
    <property type="term" value="F:glycosyltransferase activity"/>
    <property type="evidence" value="ECO:0007669"/>
    <property type="project" value="InterPro"/>
</dbReference>
<organism evidence="4 5">
    <name type="scientific">Schaedlerella arabinosiphila</name>
    <dbReference type="NCBI Taxonomy" id="2044587"/>
    <lineage>
        <taxon>Bacteria</taxon>
        <taxon>Bacillati</taxon>
        <taxon>Bacillota</taxon>
        <taxon>Clostridia</taxon>
        <taxon>Lachnospirales</taxon>
        <taxon>Lachnospiraceae</taxon>
        <taxon>Schaedlerella</taxon>
    </lineage>
</organism>
<comment type="caution">
    <text evidence="4">The sequence shown here is derived from an EMBL/GenBank/DDBJ whole genome shotgun (WGS) entry which is preliminary data.</text>
</comment>
<dbReference type="RefSeq" id="WP_125126101.1">
    <property type="nucleotide sequence ID" value="NZ_RHJS01000002.1"/>
</dbReference>
<gene>
    <name evidence="4" type="ORF">EBB54_01820</name>
</gene>
<evidence type="ECO:0000259" key="3">
    <source>
        <dbReference type="Pfam" id="PF11997"/>
    </source>
</evidence>
<name>A0A426DC22_9FIRM</name>
<reference evidence="4" key="1">
    <citation type="submission" date="2018-10" db="EMBL/GenBank/DDBJ databases">
        <title>Schaedlerella arabinophila gen. nov. sp. nov., isolated from the mouse intestinal tract and comparative analysis with the genome of the closely related altered Schaedler flora strain ASF502.</title>
        <authorList>
            <person name="Miyake S."/>
            <person name="Soh M."/>
            <person name="Seedorf H."/>
        </authorList>
    </citation>
    <scope>NUCLEOTIDE SEQUENCE [LARGE SCALE GENOMIC DNA]</scope>
    <source>
        <strain evidence="4">DSM 106076</strain>
    </source>
</reference>
<feature type="domain" description="DUF3492" evidence="3">
    <location>
        <begin position="1"/>
        <end position="256"/>
    </location>
</feature>
<dbReference type="InterPro" id="IPR047691">
    <property type="entry name" value="PelF-like"/>
</dbReference>
<dbReference type="SUPFAM" id="SSF53756">
    <property type="entry name" value="UDP-Glycosyltransferase/glycogen phosphorylase"/>
    <property type="match status" value="1"/>
</dbReference>
<sequence>MRICIVAEGCYPYVVGGVSSWIHSLILSFPKQEFVILAIVADRSLRGKYVYELPPNVKEVHEVYLNDVDWGKKRMHKHRMNKKEYQALRSLLLGQKIEWENLFEFFQKKDISLNGMLMGKDFLDAVTEFYQLNYSQMVFTDFLWMMRSIYLPLFTILKTGLPKADLYHCICTGYAGVLGSMAKHIYGGRLLISEHGIYTREREEELIMAKWVRGIYKNIWIEQFYKMSGLAYDRADMVTSLYEHARELQIELGCPVEKTKIVPNGVRVEEFQNLPGRTQEDEGKINIGAVLRITPVKDVMTLLQAFGFAKEREPALKLWVMGSWEEDSEYAQECFELVKIMDIPDVEFTGNVDVKEYYGRMDMIVLTSISEGQPLVILESFSARKPVIATNVGNCRGLILGEHDDFGAAGISTRIMNVEETAHAMIALARNEPLRVQMGENGYQRVMSRFQMTQLQDTYETIYKDFADSMQIAWETGKGSADTGRKAAEETCKHTAEIEEEPDKESGRS</sequence>
<dbReference type="AlphaFoldDB" id="A0A426DC22"/>
<dbReference type="Gene3D" id="3.40.50.2000">
    <property type="entry name" value="Glycogen Phosphorylase B"/>
    <property type="match status" value="2"/>
</dbReference>
<evidence type="ECO:0000313" key="5">
    <source>
        <dbReference type="Proteomes" id="UP000274920"/>
    </source>
</evidence>
<dbReference type="PANTHER" id="PTHR12526:SF608">
    <property type="entry name" value="PELF"/>
    <property type="match status" value="1"/>
</dbReference>
<protein>
    <submittedName>
        <fullName evidence="4">DUF3492 domain-containing protein</fullName>
    </submittedName>
</protein>
<feature type="compositionally biased region" description="Basic and acidic residues" evidence="1">
    <location>
        <begin position="483"/>
        <end position="497"/>
    </location>
</feature>